<keyword evidence="3" id="KW-1185">Reference proteome</keyword>
<name>A0AAN6XY32_9PEZI</name>
<organism evidence="2 3">
    <name type="scientific">Rhypophila decipiens</name>
    <dbReference type="NCBI Taxonomy" id="261697"/>
    <lineage>
        <taxon>Eukaryota</taxon>
        <taxon>Fungi</taxon>
        <taxon>Dikarya</taxon>
        <taxon>Ascomycota</taxon>
        <taxon>Pezizomycotina</taxon>
        <taxon>Sordariomycetes</taxon>
        <taxon>Sordariomycetidae</taxon>
        <taxon>Sordariales</taxon>
        <taxon>Naviculisporaceae</taxon>
        <taxon>Rhypophila</taxon>
    </lineage>
</organism>
<evidence type="ECO:0000313" key="2">
    <source>
        <dbReference type="EMBL" id="KAK4207811.1"/>
    </source>
</evidence>
<comment type="caution">
    <text evidence="2">The sequence shown here is derived from an EMBL/GenBank/DDBJ whole genome shotgun (WGS) entry which is preliminary data.</text>
</comment>
<sequence>MPPNPSALKSFEWFRYNNNYPRCTMFINRLRWDPFTSPDIEKSVAVIEDPTDAYSPQSGYSPTHPIADQPATDPPVSSMRVVTHDITLWDYHWLQKHREHLKDPSKVRWGDHDRDDYKPRGGCGTRKPRGKEVIIGCCNQDAPPNYYDSPDGELNGEIWATNRPYVTVNDYITGVNNYIQTHRAQILAAKGEADHLDGP</sequence>
<accession>A0AAN6XY32</accession>
<dbReference type="Proteomes" id="UP001301769">
    <property type="component" value="Unassembled WGS sequence"/>
</dbReference>
<feature type="region of interest" description="Disordered" evidence="1">
    <location>
        <begin position="54"/>
        <end position="77"/>
    </location>
</feature>
<evidence type="ECO:0000313" key="3">
    <source>
        <dbReference type="Proteomes" id="UP001301769"/>
    </source>
</evidence>
<feature type="non-terminal residue" evidence="2">
    <location>
        <position position="199"/>
    </location>
</feature>
<dbReference type="AlphaFoldDB" id="A0AAN6XY32"/>
<protein>
    <submittedName>
        <fullName evidence="2">Uncharacterized protein</fullName>
    </submittedName>
</protein>
<proteinExistence type="predicted"/>
<reference evidence="2" key="2">
    <citation type="submission" date="2023-05" db="EMBL/GenBank/DDBJ databases">
        <authorList>
            <consortium name="Lawrence Berkeley National Laboratory"/>
            <person name="Steindorff A."/>
            <person name="Hensen N."/>
            <person name="Bonometti L."/>
            <person name="Westerberg I."/>
            <person name="Brannstrom I.O."/>
            <person name="Guillou S."/>
            <person name="Cros-Aarteil S."/>
            <person name="Calhoun S."/>
            <person name="Haridas S."/>
            <person name="Kuo A."/>
            <person name="Mondo S."/>
            <person name="Pangilinan J."/>
            <person name="Riley R."/>
            <person name="Labutti K."/>
            <person name="Andreopoulos B."/>
            <person name="Lipzen A."/>
            <person name="Chen C."/>
            <person name="Yanf M."/>
            <person name="Daum C."/>
            <person name="Ng V."/>
            <person name="Clum A."/>
            <person name="Ohm R."/>
            <person name="Martin F."/>
            <person name="Silar P."/>
            <person name="Natvig D."/>
            <person name="Lalanne C."/>
            <person name="Gautier V."/>
            <person name="Ament-Velasquez S.L."/>
            <person name="Kruys A."/>
            <person name="Hutchinson M.I."/>
            <person name="Powell A.J."/>
            <person name="Barry K."/>
            <person name="Miller A.N."/>
            <person name="Grigoriev I.V."/>
            <person name="Debuchy R."/>
            <person name="Gladieux P."/>
            <person name="Thoren M.H."/>
            <person name="Johannesson H."/>
        </authorList>
    </citation>
    <scope>NUCLEOTIDE SEQUENCE</scope>
    <source>
        <strain evidence="2">PSN293</strain>
    </source>
</reference>
<gene>
    <name evidence="2" type="ORF">QBC37DRAFT_297907</name>
</gene>
<evidence type="ECO:0000256" key="1">
    <source>
        <dbReference type="SAM" id="MobiDB-lite"/>
    </source>
</evidence>
<dbReference type="EMBL" id="MU858272">
    <property type="protein sequence ID" value="KAK4207811.1"/>
    <property type="molecule type" value="Genomic_DNA"/>
</dbReference>
<reference evidence="2" key="1">
    <citation type="journal article" date="2023" name="Mol. Phylogenet. Evol.">
        <title>Genome-scale phylogeny and comparative genomics of the fungal order Sordariales.</title>
        <authorList>
            <person name="Hensen N."/>
            <person name="Bonometti L."/>
            <person name="Westerberg I."/>
            <person name="Brannstrom I.O."/>
            <person name="Guillou S."/>
            <person name="Cros-Aarteil S."/>
            <person name="Calhoun S."/>
            <person name="Haridas S."/>
            <person name="Kuo A."/>
            <person name="Mondo S."/>
            <person name="Pangilinan J."/>
            <person name="Riley R."/>
            <person name="LaButti K."/>
            <person name="Andreopoulos B."/>
            <person name="Lipzen A."/>
            <person name="Chen C."/>
            <person name="Yan M."/>
            <person name="Daum C."/>
            <person name="Ng V."/>
            <person name="Clum A."/>
            <person name="Steindorff A."/>
            <person name="Ohm R.A."/>
            <person name="Martin F."/>
            <person name="Silar P."/>
            <person name="Natvig D.O."/>
            <person name="Lalanne C."/>
            <person name="Gautier V."/>
            <person name="Ament-Velasquez S.L."/>
            <person name="Kruys A."/>
            <person name="Hutchinson M.I."/>
            <person name="Powell A.J."/>
            <person name="Barry K."/>
            <person name="Miller A.N."/>
            <person name="Grigoriev I.V."/>
            <person name="Debuchy R."/>
            <person name="Gladieux P."/>
            <person name="Hiltunen Thoren M."/>
            <person name="Johannesson H."/>
        </authorList>
    </citation>
    <scope>NUCLEOTIDE SEQUENCE</scope>
    <source>
        <strain evidence="2">PSN293</strain>
    </source>
</reference>